<dbReference type="Proteomes" id="UP000001411">
    <property type="component" value="Chromosome"/>
</dbReference>
<protein>
    <submittedName>
        <fullName evidence="1">Uncharacterized protein</fullName>
    </submittedName>
</protein>
<accession>A0A0H2VHK8</accession>
<dbReference type="HOGENOM" id="CLU_2920538_0_0_9"/>
<proteinExistence type="predicted"/>
<organism evidence="1 2">
    <name type="scientific">Staphylococcus epidermidis (strain ATCC 12228 / FDA PCI 1200)</name>
    <dbReference type="NCBI Taxonomy" id="176280"/>
    <lineage>
        <taxon>Bacteria</taxon>
        <taxon>Bacillati</taxon>
        <taxon>Bacillota</taxon>
        <taxon>Bacilli</taxon>
        <taxon>Bacillales</taxon>
        <taxon>Staphylococcaceae</taxon>
        <taxon>Staphylococcus</taxon>
    </lineage>
</organism>
<reference evidence="1 2" key="1">
    <citation type="journal article" date="2003" name="Mol. Microbiol.">
        <title>Genome-based analysis of virulence genes in a non-biofilm-forming Staphylococcus epidermidis strain (ATCC 12228).</title>
        <authorList>
            <person name="Zhang Y.Q."/>
            <person name="Ren S.X."/>
            <person name="Li H.L."/>
            <person name="Wang Y.X."/>
            <person name="Fu G."/>
            <person name="Yang J."/>
            <person name="Qin Z.Q."/>
            <person name="Miao Y.G."/>
            <person name="Wang W.Y."/>
            <person name="Chen R.S."/>
            <person name="Shen Y."/>
            <person name="Chen Z."/>
            <person name="Yuan Z.H."/>
            <person name="Zhao G.P."/>
            <person name="Qu D."/>
            <person name="Danchin A."/>
            <person name="Wen Y.M."/>
        </authorList>
    </citation>
    <scope>NUCLEOTIDE SEQUENCE [LARGE SCALE GENOMIC DNA]</scope>
    <source>
        <strain evidence="2">ATCC 12228 / FDA PCI 1200</strain>
    </source>
</reference>
<dbReference type="AlphaFoldDB" id="A0A0H2VHK8"/>
<evidence type="ECO:0000313" key="2">
    <source>
        <dbReference type="Proteomes" id="UP000001411"/>
    </source>
</evidence>
<dbReference type="EMBL" id="AE015929">
    <property type="protein sequence ID" value="AAO05551.1"/>
    <property type="molecule type" value="Genomic_DNA"/>
</dbReference>
<dbReference type="GeneID" id="89764617"/>
<sequence>MKYKTTFKIKPPFTPAKDLAIFSKIITKTLSKLLLKKLVNVLHQLDKLILTFITKLNLNKI</sequence>
<evidence type="ECO:0000313" key="1">
    <source>
        <dbReference type="EMBL" id="AAO05551.1"/>
    </source>
</evidence>
<gene>
    <name evidence="1" type="ordered locus">SE_1910</name>
</gene>
<dbReference type="RefSeq" id="WP_002438420.1">
    <property type="nucleotide sequence ID" value="NC_004461.1"/>
</dbReference>
<name>A0A0H2VHK8_STAES</name>
<dbReference type="KEGG" id="sep:SE_1910"/>